<dbReference type="Proteomes" id="UP001139179">
    <property type="component" value="Unassembled WGS sequence"/>
</dbReference>
<organism evidence="4 5">
    <name type="scientific">Halalkalibacter oceani</name>
    <dbReference type="NCBI Taxonomy" id="1653776"/>
    <lineage>
        <taxon>Bacteria</taxon>
        <taxon>Bacillati</taxon>
        <taxon>Bacillota</taxon>
        <taxon>Bacilli</taxon>
        <taxon>Bacillales</taxon>
        <taxon>Bacillaceae</taxon>
        <taxon>Halalkalibacter</taxon>
    </lineage>
</organism>
<dbReference type="AlphaFoldDB" id="A0A9X2IPD2"/>
<feature type="domain" description="Rhodanese" evidence="3">
    <location>
        <begin position="17"/>
        <end position="136"/>
    </location>
</feature>
<dbReference type="SMART" id="SM00450">
    <property type="entry name" value="RHOD"/>
    <property type="match status" value="2"/>
</dbReference>
<dbReference type="FunFam" id="3.40.250.10:FF:000035">
    <property type="entry name" value="Thiosulfate sulfurtransferase"/>
    <property type="match status" value="1"/>
</dbReference>
<keyword evidence="2" id="KW-0677">Repeat</keyword>
<keyword evidence="5" id="KW-1185">Reference proteome</keyword>
<evidence type="ECO:0000256" key="1">
    <source>
        <dbReference type="ARBA" id="ARBA00022679"/>
    </source>
</evidence>
<dbReference type="PANTHER" id="PTHR11364:SF27">
    <property type="entry name" value="SULFURTRANSFERASE"/>
    <property type="match status" value="1"/>
</dbReference>
<dbReference type="PANTHER" id="PTHR11364">
    <property type="entry name" value="THIOSULFATE SULFERTANSFERASE"/>
    <property type="match status" value="1"/>
</dbReference>
<comment type="caution">
    <text evidence="4">The sequence shown here is derived from an EMBL/GenBank/DDBJ whole genome shotgun (WGS) entry which is preliminary data.</text>
</comment>
<dbReference type="Pfam" id="PF00581">
    <property type="entry name" value="Rhodanese"/>
    <property type="match status" value="2"/>
</dbReference>
<dbReference type="InterPro" id="IPR036873">
    <property type="entry name" value="Rhodanese-like_dom_sf"/>
</dbReference>
<dbReference type="InterPro" id="IPR045078">
    <property type="entry name" value="TST/MPST-like"/>
</dbReference>
<evidence type="ECO:0000313" key="4">
    <source>
        <dbReference type="EMBL" id="MCM3714711.1"/>
    </source>
</evidence>
<dbReference type="PROSITE" id="PS50206">
    <property type="entry name" value="RHODANESE_3"/>
    <property type="match status" value="2"/>
</dbReference>
<dbReference type="GO" id="GO:0004792">
    <property type="term" value="F:thiosulfate-cyanide sulfurtransferase activity"/>
    <property type="evidence" value="ECO:0007669"/>
    <property type="project" value="InterPro"/>
</dbReference>
<dbReference type="PROSITE" id="PS00380">
    <property type="entry name" value="RHODANESE_1"/>
    <property type="match status" value="1"/>
</dbReference>
<feature type="domain" description="Rhodanese" evidence="3">
    <location>
        <begin position="168"/>
        <end position="278"/>
    </location>
</feature>
<evidence type="ECO:0000259" key="3">
    <source>
        <dbReference type="PROSITE" id="PS50206"/>
    </source>
</evidence>
<dbReference type="Gene3D" id="3.40.250.10">
    <property type="entry name" value="Rhodanese-like domain"/>
    <property type="match status" value="2"/>
</dbReference>
<accession>A0A9X2IPD2</accession>
<gene>
    <name evidence="4" type="ORF">M3202_11540</name>
</gene>
<evidence type="ECO:0000256" key="2">
    <source>
        <dbReference type="ARBA" id="ARBA00022737"/>
    </source>
</evidence>
<evidence type="ECO:0000313" key="5">
    <source>
        <dbReference type="Proteomes" id="UP001139179"/>
    </source>
</evidence>
<keyword evidence="1" id="KW-0808">Transferase</keyword>
<sequence>MEEIVTASWLNDRLQEEADQFVLIDARYDLADSEAGKRVYEKGHLPGAVFLNLGKELAAPAKEHGGRHPMPEREQLEKVFGGAGISADKKVVIYDDQGGMMASRVWWMLKHLGHRDAAILDGGFTAWKEAGYEVTTDISEPAARPFQAEQNSEDWPIVDVDYVKAALENEDVLLIDSREPKRYRGEEEPIDPVAGHIPGALNYFWKEVLADDGTWKKEDELKAHFAGLPSEKEIVVYCGSGISACPNVLALKKAGFRNVKLYAGSWSDWISYQDNPVAKGES</sequence>
<dbReference type="InterPro" id="IPR001307">
    <property type="entry name" value="Thiosulphate_STrfase_CS"/>
</dbReference>
<dbReference type="SUPFAM" id="SSF52821">
    <property type="entry name" value="Rhodanese/Cell cycle control phosphatase"/>
    <property type="match status" value="2"/>
</dbReference>
<name>A0A9X2IPD2_9BACI</name>
<dbReference type="EMBL" id="JAMBOL010000009">
    <property type="protein sequence ID" value="MCM3714711.1"/>
    <property type="molecule type" value="Genomic_DNA"/>
</dbReference>
<dbReference type="InterPro" id="IPR001763">
    <property type="entry name" value="Rhodanese-like_dom"/>
</dbReference>
<protein>
    <submittedName>
        <fullName evidence="4">Sulfurtransferase</fullName>
    </submittedName>
</protein>
<reference evidence="4" key="1">
    <citation type="submission" date="2022-05" db="EMBL/GenBank/DDBJ databases">
        <title>Comparative Genomics of Spacecraft Associated Microbes.</title>
        <authorList>
            <person name="Tran M.T."/>
            <person name="Wright A."/>
            <person name="Seuylemezian A."/>
            <person name="Eisen J."/>
            <person name="Coil D."/>
        </authorList>
    </citation>
    <scope>NUCLEOTIDE SEQUENCE</scope>
    <source>
        <strain evidence="4">214.1.1</strain>
    </source>
</reference>
<dbReference type="CDD" id="cd01449">
    <property type="entry name" value="TST_Repeat_2"/>
    <property type="match status" value="1"/>
</dbReference>
<proteinExistence type="predicted"/>
<dbReference type="CDD" id="cd01448">
    <property type="entry name" value="TST_Repeat_1"/>
    <property type="match status" value="1"/>
</dbReference>